<feature type="transmembrane region" description="Helical" evidence="6">
    <location>
        <begin position="83"/>
        <end position="102"/>
    </location>
</feature>
<evidence type="ECO:0000259" key="7">
    <source>
        <dbReference type="PROSITE" id="PS50006"/>
    </source>
</evidence>
<evidence type="ECO:0000313" key="10">
    <source>
        <dbReference type="Proteomes" id="UP001252243"/>
    </source>
</evidence>
<feature type="domain" description="FtsK" evidence="8">
    <location>
        <begin position="556"/>
        <end position="745"/>
    </location>
</feature>
<keyword evidence="10" id="KW-1185">Reference proteome</keyword>
<keyword evidence="3 4" id="KW-0067">ATP-binding</keyword>
<dbReference type="Pfam" id="PF16697">
    <property type="entry name" value="Yop-YscD_cpl"/>
    <property type="match status" value="1"/>
</dbReference>
<keyword evidence="1" id="KW-0597">Phosphoprotein</keyword>
<proteinExistence type="predicted"/>
<accession>A0ABU1UD72</accession>
<dbReference type="SMART" id="SM00382">
    <property type="entry name" value="AAA"/>
    <property type="match status" value="2"/>
</dbReference>
<evidence type="ECO:0000256" key="5">
    <source>
        <dbReference type="SAM" id="MobiDB-lite"/>
    </source>
</evidence>
<keyword evidence="6" id="KW-0472">Membrane</keyword>
<evidence type="ECO:0000256" key="1">
    <source>
        <dbReference type="ARBA" id="ARBA00022553"/>
    </source>
</evidence>
<dbReference type="PANTHER" id="PTHR22683">
    <property type="entry name" value="SPORULATION PROTEIN RELATED"/>
    <property type="match status" value="1"/>
</dbReference>
<dbReference type="InterPro" id="IPR050206">
    <property type="entry name" value="FtsK/SpoIIIE/SftA"/>
</dbReference>
<evidence type="ECO:0000313" key="9">
    <source>
        <dbReference type="EMBL" id="MDR7083065.1"/>
    </source>
</evidence>
<evidence type="ECO:0000259" key="8">
    <source>
        <dbReference type="PROSITE" id="PS50901"/>
    </source>
</evidence>
<sequence>MLLHCTLVPAPGSALTSGPVELAIEVPAACPGAELQAAISRRFGTGDLTVDRVPVAGLDVGEAPLVHGAVLVDGAVPAAPMQAAPLILVVHGGPAAGLVVPLRRGRFRIGRRGTEIVIPDAEMSREHARLDVTDSAVTLLDLGSANGVSVDGRKVHTSAVSTESLIQCGGSSMSVVFGGTLDSGIPAAAGSDVSAPLLVSNPAAPGNRAALLLTALLPFAIGVGLAILTGWWMFLAFTAVSAVSVLVPAAAGRRQRRELRSAVAAAAREDKERRRRAAPSAGELSLRGSPAGPDPLKAAASRGTVCPGPVWLRLGQAQQRANIRLEPPDPGFRPPLLGTMPVTLDPGTAVTALRGPEPAMAGLVRSVVLQLACYPAARRTRIVIHGPTPPLLAARFLAAATLSADEASTLETLAAGFGQDYERGVLLIVTAPATAALRSAAVNRGWQVLDCSGDPAPAAGAGAGSAADLVLTERTARLSSAGTSLEFSPDLVPSGVFDRNCRRLQAAGPAAVPRTGMPAARSLGELLPLSAAGIASRWAESAGARGLPVPVGVGSSGPLQLDLQADGPHLLVAGTTGSGKSEFLRTLAAALAAGHPPDRVNLLLIDFKGGSGLRPLSGLAHCVGLLTDLDINGVARTLVSLRAEVHRREELFASHRAADLRAYESVVPSGPPLPHLVVIIDEFRMLVDEAPEALTELMRIAAIGRSLGIHLVMATQRPQGAVSPDIRANVTSCVALRVQSELESFDIINSRLAAAIPITSPGRAYLVRGNEAPEEFQTATIGLAGPGMTRSPTVMRATEFLNGPVADESPGVAGGADPQYGRAVTELADAVTAVWEAACGGPLHRPVAPPLPKRLPFPRDGSRGMMRLGLVDVPEEQRVAEFGWHPGLHGHLGLVSGNTGGADAALGLIVNQLLGCSDERHLYVLDAAGSFHAASTSPRVGALVGLRELRRAARVLERVSEEMTRRLGTAGTVGLPALVLALCGWGSWVSAFRAGPLAWAEDLVQDIVRDGARAGITVLVAGERELVASRFFAAIPNRIFVPAGSTEEGRLAWPRLPLTEAVAGRVVVFGPLSAASAASAPSGHVGQLFEPCAPAARGAATRAAGIRPFRVEPLPGLVTAAEVLALASGLPALPGRLCLGVGGDELLPAGVPLPPGAVLTVLGGSASGKTSLLSALPGLNPSVSCLQAPGDPERYWTRTHEAALTGALDPAAILLVDDLDLQSPETNARLLLLNNLGWRVVLTAGFGPGIRQRVPVAQTGAGQGRGILIAPRGLMDGELFGVRFELEQSPPPGRAVVISDGRARAVQLAVDPAAGGSTGGPGP</sequence>
<dbReference type="SUPFAM" id="SSF52540">
    <property type="entry name" value="P-loop containing nucleoside triphosphate hydrolases"/>
    <property type="match status" value="1"/>
</dbReference>
<dbReference type="Gene3D" id="2.60.200.20">
    <property type="match status" value="1"/>
</dbReference>
<dbReference type="SMART" id="SM00240">
    <property type="entry name" value="FHA"/>
    <property type="match status" value="1"/>
</dbReference>
<reference evidence="9 10" key="1">
    <citation type="submission" date="2023-07" db="EMBL/GenBank/DDBJ databases">
        <title>Sorghum-associated microbial communities from plants grown in Nebraska, USA.</title>
        <authorList>
            <person name="Schachtman D."/>
        </authorList>
    </citation>
    <scope>NUCLEOTIDE SEQUENCE [LARGE SCALE GENOMIC DNA]</scope>
    <source>
        <strain evidence="9 10">BE167</strain>
    </source>
</reference>
<dbReference type="PANTHER" id="PTHR22683:SF1">
    <property type="entry name" value="TYPE VII SECRETION SYSTEM PROTEIN ESSC"/>
    <property type="match status" value="1"/>
</dbReference>
<dbReference type="Proteomes" id="UP001252243">
    <property type="component" value="Unassembled WGS sequence"/>
</dbReference>
<protein>
    <submittedName>
        <fullName evidence="9">S-DNA-T family DNA segregation ATPase FtsK/SpoIIIE</fullName>
    </submittedName>
</protein>
<dbReference type="InterPro" id="IPR002543">
    <property type="entry name" value="FtsK_dom"/>
</dbReference>
<evidence type="ECO:0000256" key="4">
    <source>
        <dbReference type="PROSITE-ProRule" id="PRU00289"/>
    </source>
</evidence>
<dbReference type="InterPro" id="IPR032030">
    <property type="entry name" value="YscD_cytoplasmic_dom"/>
</dbReference>
<name>A0ABU1UD72_9MICC</name>
<dbReference type="RefSeq" id="WP_310057158.1">
    <property type="nucleotide sequence ID" value="NZ_JAVDVQ010000008.1"/>
</dbReference>
<dbReference type="InterPro" id="IPR000253">
    <property type="entry name" value="FHA_dom"/>
</dbReference>
<dbReference type="EMBL" id="JAVDVQ010000008">
    <property type="protein sequence ID" value="MDR7083065.1"/>
    <property type="molecule type" value="Genomic_DNA"/>
</dbReference>
<evidence type="ECO:0000256" key="6">
    <source>
        <dbReference type="SAM" id="Phobius"/>
    </source>
</evidence>
<keyword evidence="6" id="KW-1133">Transmembrane helix</keyword>
<keyword evidence="2 4" id="KW-0547">Nucleotide-binding</keyword>
<feature type="binding site" evidence="4">
    <location>
        <begin position="574"/>
        <end position="581"/>
    </location>
    <ligand>
        <name>ATP</name>
        <dbReference type="ChEBI" id="CHEBI:30616"/>
    </ligand>
</feature>
<dbReference type="CDD" id="cd01127">
    <property type="entry name" value="TrwB_TraG_TraD_VirD4"/>
    <property type="match status" value="1"/>
</dbReference>
<dbReference type="PROSITE" id="PS50006">
    <property type="entry name" value="FHA_DOMAIN"/>
    <property type="match status" value="1"/>
</dbReference>
<evidence type="ECO:0000256" key="2">
    <source>
        <dbReference type="ARBA" id="ARBA00022741"/>
    </source>
</evidence>
<keyword evidence="6" id="KW-0812">Transmembrane</keyword>
<feature type="region of interest" description="Disordered" evidence="5">
    <location>
        <begin position="264"/>
        <end position="301"/>
    </location>
</feature>
<dbReference type="InterPro" id="IPR008984">
    <property type="entry name" value="SMAD_FHA_dom_sf"/>
</dbReference>
<dbReference type="CDD" id="cd00060">
    <property type="entry name" value="FHA"/>
    <property type="match status" value="1"/>
</dbReference>
<dbReference type="PROSITE" id="PS50901">
    <property type="entry name" value="FTSK"/>
    <property type="match status" value="1"/>
</dbReference>
<dbReference type="Pfam" id="PF01580">
    <property type="entry name" value="FtsK_SpoIIIE"/>
    <property type="match status" value="1"/>
</dbReference>
<dbReference type="Gene3D" id="3.40.50.300">
    <property type="entry name" value="P-loop containing nucleotide triphosphate hydrolases"/>
    <property type="match status" value="2"/>
</dbReference>
<evidence type="ECO:0000256" key="3">
    <source>
        <dbReference type="ARBA" id="ARBA00022840"/>
    </source>
</evidence>
<feature type="domain" description="FHA" evidence="7">
    <location>
        <begin position="102"/>
        <end position="155"/>
    </location>
</feature>
<dbReference type="SUPFAM" id="SSF49879">
    <property type="entry name" value="SMAD/FHA domain"/>
    <property type="match status" value="1"/>
</dbReference>
<gene>
    <name evidence="9" type="ORF">J2X01_002355</name>
</gene>
<feature type="transmembrane region" description="Helical" evidence="6">
    <location>
        <begin position="209"/>
        <end position="228"/>
    </location>
</feature>
<comment type="caution">
    <text evidence="9">The sequence shown here is derived from an EMBL/GenBank/DDBJ whole genome shotgun (WGS) entry which is preliminary data.</text>
</comment>
<organism evidence="9 10">
    <name type="scientific">Arthrobacter ginsengisoli</name>
    <dbReference type="NCBI Taxonomy" id="1356565"/>
    <lineage>
        <taxon>Bacteria</taxon>
        <taxon>Bacillati</taxon>
        <taxon>Actinomycetota</taxon>
        <taxon>Actinomycetes</taxon>
        <taxon>Micrococcales</taxon>
        <taxon>Micrococcaceae</taxon>
        <taxon>Arthrobacter</taxon>
    </lineage>
</organism>
<dbReference type="InterPro" id="IPR003593">
    <property type="entry name" value="AAA+_ATPase"/>
</dbReference>
<dbReference type="InterPro" id="IPR027417">
    <property type="entry name" value="P-loop_NTPase"/>
</dbReference>